<dbReference type="FunFam" id="2.10.25.10:FF:000784">
    <property type="entry name" value="Uncharacterized protein"/>
    <property type="match status" value="1"/>
</dbReference>
<dbReference type="PROSITE" id="PS51120">
    <property type="entry name" value="LDLRB"/>
    <property type="match status" value="1"/>
</dbReference>
<accession>A0AAD9J752</accession>
<evidence type="ECO:0000313" key="9">
    <source>
        <dbReference type="EMBL" id="KAK2146900.1"/>
    </source>
</evidence>
<keyword evidence="4 6" id="KW-1015">Disulfide bond</keyword>
<dbReference type="SUPFAM" id="SSF63825">
    <property type="entry name" value="YWTD domain"/>
    <property type="match status" value="1"/>
</dbReference>
<dbReference type="PROSITE" id="PS00022">
    <property type="entry name" value="EGF_1"/>
    <property type="match status" value="1"/>
</dbReference>
<keyword evidence="10" id="KW-1185">Reference proteome</keyword>
<keyword evidence="2" id="KW-0732">Signal</keyword>
<evidence type="ECO:0000256" key="4">
    <source>
        <dbReference type="ARBA" id="ARBA00023157"/>
    </source>
</evidence>
<dbReference type="SMART" id="SM00135">
    <property type="entry name" value="LY"/>
    <property type="match status" value="4"/>
</dbReference>
<evidence type="ECO:0000256" key="3">
    <source>
        <dbReference type="ARBA" id="ARBA00022737"/>
    </source>
</evidence>
<dbReference type="InterPro" id="IPR001881">
    <property type="entry name" value="EGF-like_Ca-bd_dom"/>
</dbReference>
<feature type="disulfide bond" evidence="6">
    <location>
        <begin position="289"/>
        <end position="298"/>
    </location>
</feature>
<feature type="domain" description="EGF-like" evidence="8">
    <location>
        <begin position="301"/>
        <end position="337"/>
    </location>
</feature>
<evidence type="ECO:0000256" key="7">
    <source>
        <dbReference type="PROSITE-ProRule" id="PRU00461"/>
    </source>
</evidence>
<dbReference type="Pfam" id="PF00058">
    <property type="entry name" value="Ldl_recept_b"/>
    <property type="match status" value="1"/>
</dbReference>
<dbReference type="PROSITE" id="PS00010">
    <property type="entry name" value="ASX_HYDROXYL"/>
    <property type="match status" value="2"/>
</dbReference>
<protein>
    <recommendedName>
        <fullName evidence="8">EGF-like domain-containing protein</fullName>
    </recommendedName>
</protein>
<dbReference type="SMART" id="SM00179">
    <property type="entry name" value="EGF_CA"/>
    <property type="match status" value="2"/>
</dbReference>
<feature type="repeat" description="LDL-receptor class B" evidence="7">
    <location>
        <begin position="120"/>
        <end position="162"/>
    </location>
</feature>
<evidence type="ECO:0000256" key="2">
    <source>
        <dbReference type="ARBA" id="ARBA00022729"/>
    </source>
</evidence>
<dbReference type="Gene3D" id="2.10.25.10">
    <property type="entry name" value="Laminin"/>
    <property type="match status" value="2"/>
</dbReference>
<dbReference type="InterPro" id="IPR050778">
    <property type="entry name" value="Cueball_EGF_LRP_Nidogen"/>
</dbReference>
<dbReference type="InterPro" id="IPR000033">
    <property type="entry name" value="LDLR_classB_rpt"/>
</dbReference>
<keyword evidence="1 6" id="KW-0245">EGF-like domain</keyword>
<dbReference type="InterPro" id="IPR000742">
    <property type="entry name" value="EGF"/>
</dbReference>
<comment type="caution">
    <text evidence="6">Lacks conserved residue(s) required for the propagation of feature annotation.</text>
</comment>
<dbReference type="PROSITE" id="PS01186">
    <property type="entry name" value="EGF_2"/>
    <property type="match status" value="1"/>
</dbReference>
<dbReference type="Gene3D" id="2.120.10.30">
    <property type="entry name" value="TolB, C-terminal domain"/>
    <property type="match status" value="1"/>
</dbReference>
<dbReference type="CDD" id="cd00054">
    <property type="entry name" value="EGF_CA"/>
    <property type="match status" value="2"/>
</dbReference>
<dbReference type="PANTHER" id="PTHR46513:SF44">
    <property type="entry name" value="LDL RECEPTOR RELATED PROTEIN 4"/>
    <property type="match status" value="1"/>
</dbReference>
<evidence type="ECO:0000256" key="5">
    <source>
        <dbReference type="ARBA" id="ARBA00023180"/>
    </source>
</evidence>
<dbReference type="InterPro" id="IPR011042">
    <property type="entry name" value="6-blade_b-propeller_TolB-like"/>
</dbReference>
<dbReference type="PRINTS" id="PR00010">
    <property type="entry name" value="EGFBLOOD"/>
</dbReference>
<name>A0AAD9J752_9ANNE</name>
<dbReference type="PANTHER" id="PTHR46513">
    <property type="entry name" value="VITELLOGENIN RECEPTOR-LIKE PROTEIN-RELATED-RELATED"/>
    <property type="match status" value="1"/>
</dbReference>
<evidence type="ECO:0000256" key="1">
    <source>
        <dbReference type="ARBA" id="ARBA00022536"/>
    </source>
</evidence>
<feature type="domain" description="EGF-like" evidence="8">
    <location>
        <begin position="263"/>
        <end position="299"/>
    </location>
</feature>
<keyword evidence="3" id="KW-0677">Repeat</keyword>
<comment type="caution">
    <text evidence="9">The sequence shown here is derived from an EMBL/GenBank/DDBJ whole genome shotgun (WGS) entry which is preliminary data.</text>
</comment>
<dbReference type="Pfam" id="PF00008">
    <property type="entry name" value="EGF"/>
    <property type="match status" value="2"/>
</dbReference>
<gene>
    <name evidence="9" type="ORF">LSH36_579g00013</name>
</gene>
<dbReference type="GO" id="GO:0005509">
    <property type="term" value="F:calcium ion binding"/>
    <property type="evidence" value="ECO:0007669"/>
    <property type="project" value="InterPro"/>
</dbReference>
<dbReference type="Proteomes" id="UP001208570">
    <property type="component" value="Unassembled WGS sequence"/>
</dbReference>
<dbReference type="AlphaFoldDB" id="A0AAD9J752"/>
<evidence type="ECO:0000259" key="8">
    <source>
        <dbReference type="PROSITE" id="PS50026"/>
    </source>
</evidence>
<dbReference type="PROSITE" id="PS50026">
    <property type="entry name" value="EGF_3"/>
    <property type="match status" value="2"/>
</dbReference>
<dbReference type="SUPFAM" id="SSF57196">
    <property type="entry name" value="EGF/Laminin"/>
    <property type="match status" value="2"/>
</dbReference>
<keyword evidence="5" id="KW-0325">Glycoprotein</keyword>
<evidence type="ECO:0000256" key="6">
    <source>
        <dbReference type="PROSITE-ProRule" id="PRU00076"/>
    </source>
</evidence>
<dbReference type="SMART" id="SM00181">
    <property type="entry name" value="EGF"/>
    <property type="match status" value="2"/>
</dbReference>
<dbReference type="FunFam" id="2.10.25.10:FF:000434">
    <property type="entry name" value="Predicted protein"/>
    <property type="match status" value="1"/>
</dbReference>
<organism evidence="9 10">
    <name type="scientific">Paralvinella palmiformis</name>
    <dbReference type="NCBI Taxonomy" id="53620"/>
    <lineage>
        <taxon>Eukaryota</taxon>
        <taxon>Metazoa</taxon>
        <taxon>Spiralia</taxon>
        <taxon>Lophotrochozoa</taxon>
        <taxon>Annelida</taxon>
        <taxon>Polychaeta</taxon>
        <taxon>Sedentaria</taxon>
        <taxon>Canalipalpata</taxon>
        <taxon>Terebellida</taxon>
        <taxon>Terebelliformia</taxon>
        <taxon>Alvinellidae</taxon>
        <taxon>Paralvinella</taxon>
    </lineage>
</organism>
<reference evidence="9" key="1">
    <citation type="journal article" date="2023" name="Mol. Biol. Evol.">
        <title>Third-Generation Sequencing Reveals the Adaptive Role of the Epigenome in Three Deep-Sea Polychaetes.</title>
        <authorList>
            <person name="Perez M."/>
            <person name="Aroh O."/>
            <person name="Sun Y."/>
            <person name="Lan Y."/>
            <person name="Juniper S.K."/>
            <person name="Young C.R."/>
            <person name="Angers B."/>
            <person name="Qian P.Y."/>
        </authorList>
    </citation>
    <scope>NUCLEOTIDE SEQUENCE</scope>
    <source>
        <strain evidence="9">P08H-3</strain>
    </source>
</reference>
<dbReference type="InterPro" id="IPR000152">
    <property type="entry name" value="EGF-type_Asp/Asn_hydroxyl_site"/>
</dbReference>
<proteinExistence type="predicted"/>
<sequence length="363" mass="40471">MKEDTTRSTRIDKMLHLGIFMVLIGVILPPKCTAYDLVFLPTNKNIRYANLSGGNGHPTYVPVINVSVITAIDYDPLDGYVYWGDSYLNIISRARLNGRDEEVLITDTNPSSIALDVESQMIYWTDGSGNSIHRSYMNGSNKKILIKDSLDRPKSIALDTRTGKMYWIESTPRIQRANLDGSDIKELLGMCVGLALTINPSRGRMYWVDACDNQVKSSDMGGQNIEDIYNPEIEPAAMALYGIALDVKNRYNGWQNDLFSLTDIQECISMPCLNNGKCYDVINGYNCTCPIGFTGDQCETDIDYCNAVNCENNGTCVDEINSYHCACLPGFYGVRQLPAKRGGFVRRGCVVINRDEANVDDFV</sequence>
<dbReference type="EMBL" id="JAODUP010000579">
    <property type="protein sequence ID" value="KAK2146900.1"/>
    <property type="molecule type" value="Genomic_DNA"/>
</dbReference>
<evidence type="ECO:0000313" key="10">
    <source>
        <dbReference type="Proteomes" id="UP001208570"/>
    </source>
</evidence>